<accession>A0A246GBD7</accession>
<dbReference type="Gene3D" id="2.130.10.10">
    <property type="entry name" value="YVTN repeat-like/Quinoprotein amine dehydrogenase"/>
    <property type="match status" value="1"/>
</dbReference>
<comment type="caution">
    <text evidence="2">The sequence shown here is derived from an EMBL/GenBank/DDBJ whole genome shotgun (WGS) entry which is preliminary data.</text>
</comment>
<keyword evidence="1" id="KW-0732">Signal</keyword>
<evidence type="ECO:0000313" key="2">
    <source>
        <dbReference type="EMBL" id="OWP77942.1"/>
    </source>
</evidence>
<dbReference type="InterPro" id="IPR015943">
    <property type="entry name" value="WD40/YVTN_repeat-like_dom_sf"/>
</dbReference>
<organism evidence="2 3">
    <name type="scientific">Flavobacterium columnare</name>
    <dbReference type="NCBI Taxonomy" id="996"/>
    <lineage>
        <taxon>Bacteria</taxon>
        <taxon>Pseudomonadati</taxon>
        <taxon>Bacteroidota</taxon>
        <taxon>Flavobacteriia</taxon>
        <taxon>Flavobacteriales</taxon>
        <taxon>Flavobacteriaceae</taxon>
        <taxon>Flavobacterium</taxon>
    </lineage>
</organism>
<evidence type="ECO:0000256" key="1">
    <source>
        <dbReference type="SAM" id="SignalP"/>
    </source>
</evidence>
<feature type="chain" id="PRO_5012128328" evidence="1">
    <location>
        <begin position="22"/>
        <end position="136"/>
    </location>
</feature>
<dbReference type="EMBL" id="MTCY01000013">
    <property type="protein sequence ID" value="OWP77942.1"/>
    <property type="molecule type" value="Genomic_DNA"/>
</dbReference>
<dbReference type="Proteomes" id="UP000198034">
    <property type="component" value="Unassembled WGS sequence"/>
</dbReference>
<name>A0A246GBD7_9FLAO</name>
<evidence type="ECO:0000313" key="3">
    <source>
        <dbReference type="Proteomes" id="UP000198034"/>
    </source>
</evidence>
<feature type="signal peptide" evidence="1">
    <location>
        <begin position="1"/>
        <end position="21"/>
    </location>
</feature>
<sequence>MSKINRLTFLGSALLSVLVNAQEKVILKEKELFGDIKARHIDPALMGGRITDLQTHPNNNKVIYTGTAGVGVYRSWDLGETLEMVSSLPVSQFYHLSIDTDKVPYHVYGGLQDNGSWYGLTKSLGGIESRDWTRGG</sequence>
<proteinExistence type="predicted"/>
<dbReference type="SUPFAM" id="SSF110296">
    <property type="entry name" value="Oligoxyloglucan reducing end-specific cellobiohydrolase"/>
    <property type="match status" value="1"/>
</dbReference>
<dbReference type="AlphaFoldDB" id="A0A246GBD7"/>
<reference evidence="2 3" key="1">
    <citation type="journal article" date="2017" name="Infect. Genet. Evol.">
        <title>Comparative genome analysis of fish pathogen Flavobacterium columnare reveals extensive sequence diversity within the species.</title>
        <authorList>
            <person name="Kayansamruaj P."/>
            <person name="Dong H.T."/>
            <person name="Hirono I."/>
            <person name="Kondo H."/>
            <person name="Senapin S."/>
            <person name="Rodkhum C."/>
        </authorList>
    </citation>
    <scope>NUCLEOTIDE SEQUENCE [LARGE SCALE GENOMIC DNA]</scope>
    <source>
        <strain evidence="2 3">1214</strain>
    </source>
</reference>
<protein>
    <submittedName>
        <fullName evidence="2">Uncharacterized protein</fullName>
    </submittedName>
</protein>
<gene>
    <name evidence="2" type="ORF">BWK62_06080</name>
</gene>